<dbReference type="PANTHER" id="PTHR47428:SF1">
    <property type="entry name" value="REGULATORY PROTEIN MIG1-RELATED"/>
    <property type="match status" value="1"/>
</dbReference>
<dbReference type="Proteomes" id="UP000078561">
    <property type="component" value="Unassembled WGS sequence"/>
</dbReference>
<reference evidence="12" key="1">
    <citation type="submission" date="2016-04" db="EMBL/GenBank/DDBJ databases">
        <authorList>
            <person name="Evans L.H."/>
            <person name="Alamgir A."/>
            <person name="Owens N."/>
            <person name="Weber N.D."/>
            <person name="Virtaneva K."/>
            <person name="Barbian K."/>
            <person name="Babar A."/>
            <person name="Rosenke K."/>
        </authorList>
    </citation>
    <scope>NUCLEOTIDE SEQUENCE [LARGE SCALE GENOMIC DNA]</scope>
    <source>
        <strain evidence="12">CBS 101.48</strain>
    </source>
</reference>
<evidence type="ECO:0000313" key="12">
    <source>
        <dbReference type="EMBL" id="SAM03538.1"/>
    </source>
</evidence>
<proteinExistence type="predicted"/>
<keyword evidence="2" id="KW-0479">Metal-binding</keyword>
<keyword evidence="5" id="KW-0862">Zinc</keyword>
<sequence length="228" mass="24996">MMPATLQMTPATPPPRPYDCPMCPKSFFRLEHRNRHIRTHTGEKPHACPWPGCEKRFSRSDELTRHHRIHGTLPSSSATLPNSNNGGGGGGKARRYLSKSAPSSPTFLPRLQPASISDSDDAAAAAPSFLHTPGHSPTLTAKRGAMNYHHYYHHPMTPASLPPLMFMTPISSPTASPPHHHFEDDKDDSLQPIPKAIYDLQSFHLPQSSSASTKTTPSITSIQFLLDG</sequence>
<keyword evidence="7" id="KW-0804">Transcription</keyword>
<comment type="subcellular location">
    <subcellularLocation>
        <location evidence="1">Nucleus</location>
    </subcellularLocation>
</comment>
<feature type="domain" description="C2H2-type" evidence="11">
    <location>
        <begin position="18"/>
        <end position="45"/>
    </location>
</feature>
<gene>
    <name evidence="12" type="primary">ABSGL_09379.1 scaffold 11175</name>
</gene>
<dbReference type="AlphaFoldDB" id="A0A168Q523"/>
<organism evidence="12">
    <name type="scientific">Absidia glauca</name>
    <name type="common">Pin mould</name>
    <dbReference type="NCBI Taxonomy" id="4829"/>
    <lineage>
        <taxon>Eukaryota</taxon>
        <taxon>Fungi</taxon>
        <taxon>Fungi incertae sedis</taxon>
        <taxon>Mucoromycota</taxon>
        <taxon>Mucoromycotina</taxon>
        <taxon>Mucoromycetes</taxon>
        <taxon>Mucorales</taxon>
        <taxon>Cunninghamellaceae</taxon>
        <taxon>Absidia</taxon>
    </lineage>
</organism>
<keyword evidence="6" id="KW-0805">Transcription regulation</keyword>
<dbReference type="FunFam" id="3.30.160.60:FF:000018">
    <property type="entry name" value="Krueppel-like factor 15"/>
    <property type="match status" value="1"/>
</dbReference>
<name>A0A168Q523_ABSGL</name>
<dbReference type="InterPro" id="IPR013087">
    <property type="entry name" value="Znf_C2H2_type"/>
</dbReference>
<dbReference type="GO" id="GO:0000433">
    <property type="term" value="P:carbon catabolite repression of transcription from RNA polymerase II promoter by glucose"/>
    <property type="evidence" value="ECO:0007669"/>
    <property type="project" value="TreeGrafter"/>
</dbReference>
<evidence type="ECO:0000256" key="1">
    <source>
        <dbReference type="ARBA" id="ARBA00004123"/>
    </source>
</evidence>
<dbReference type="Gene3D" id="3.30.160.60">
    <property type="entry name" value="Classic Zinc Finger"/>
    <property type="match status" value="2"/>
</dbReference>
<keyword evidence="13" id="KW-1185">Reference proteome</keyword>
<dbReference type="PROSITE" id="PS50157">
    <property type="entry name" value="ZINC_FINGER_C2H2_2"/>
    <property type="match status" value="2"/>
</dbReference>
<dbReference type="SMART" id="SM00355">
    <property type="entry name" value="ZnF_C2H2"/>
    <property type="match status" value="2"/>
</dbReference>
<keyword evidence="4 9" id="KW-0863">Zinc-finger</keyword>
<dbReference type="PROSITE" id="PS00028">
    <property type="entry name" value="ZINC_FINGER_C2H2_1"/>
    <property type="match status" value="2"/>
</dbReference>
<feature type="domain" description="C2H2-type" evidence="11">
    <location>
        <begin position="46"/>
        <end position="70"/>
    </location>
</feature>
<feature type="region of interest" description="Disordered" evidence="10">
    <location>
        <begin position="170"/>
        <end position="190"/>
    </location>
</feature>
<evidence type="ECO:0000256" key="10">
    <source>
        <dbReference type="SAM" id="MobiDB-lite"/>
    </source>
</evidence>
<dbReference type="EMBL" id="LT554202">
    <property type="protein sequence ID" value="SAM03538.1"/>
    <property type="molecule type" value="Genomic_DNA"/>
</dbReference>
<evidence type="ECO:0000256" key="9">
    <source>
        <dbReference type="PROSITE-ProRule" id="PRU00042"/>
    </source>
</evidence>
<dbReference type="FunFam" id="3.30.160.60:FF:000072">
    <property type="entry name" value="zinc finger protein 143 isoform X1"/>
    <property type="match status" value="1"/>
</dbReference>
<keyword evidence="3" id="KW-0677">Repeat</keyword>
<dbReference type="PANTHER" id="PTHR47428">
    <property type="entry name" value="REGULATORY PROTEIN MIG1-RELATED"/>
    <property type="match status" value="1"/>
</dbReference>
<feature type="compositionally biased region" description="Polar residues" evidence="10">
    <location>
        <begin position="73"/>
        <end position="84"/>
    </location>
</feature>
<dbReference type="GO" id="GO:0008270">
    <property type="term" value="F:zinc ion binding"/>
    <property type="evidence" value="ECO:0007669"/>
    <property type="project" value="UniProtKB-KW"/>
</dbReference>
<dbReference type="GO" id="GO:0005737">
    <property type="term" value="C:cytoplasm"/>
    <property type="evidence" value="ECO:0007669"/>
    <property type="project" value="TreeGrafter"/>
</dbReference>
<evidence type="ECO:0000256" key="8">
    <source>
        <dbReference type="ARBA" id="ARBA00023242"/>
    </source>
</evidence>
<evidence type="ECO:0000256" key="5">
    <source>
        <dbReference type="ARBA" id="ARBA00022833"/>
    </source>
</evidence>
<evidence type="ECO:0000256" key="3">
    <source>
        <dbReference type="ARBA" id="ARBA00022737"/>
    </source>
</evidence>
<dbReference type="GO" id="GO:0000978">
    <property type="term" value="F:RNA polymerase II cis-regulatory region sequence-specific DNA binding"/>
    <property type="evidence" value="ECO:0007669"/>
    <property type="project" value="TreeGrafter"/>
</dbReference>
<evidence type="ECO:0000313" key="13">
    <source>
        <dbReference type="Proteomes" id="UP000078561"/>
    </source>
</evidence>
<keyword evidence="8" id="KW-0539">Nucleus</keyword>
<dbReference type="SUPFAM" id="SSF57667">
    <property type="entry name" value="beta-beta-alpha zinc fingers"/>
    <property type="match status" value="1"/>
</dbReference>
<dbReference type="GO" id="GO:0005634">
    <property type="term" value="C:nucleus"/>
    <property type="evidence" value="ECO:0007669"/>
    <property type="project" value="UniProtKB-SubCell"/>
</dbReference>
<evidence type="ECO:0000256" key="4">
    <source>
        <dbReference type="ARBA" id="ARBA00022771"/>
    </source>
</evidence>
<dbReference type="STRING" id="4829.A0A168Q523"/>
<dbReference type="InterPro" id="IPR036236">
    <property type="entry name" value="Znf_C2H2_sf"/>
</dbReference>
<accession>A0A168Q523</accession>
<protein>
    <recommendedName>
        <fullName evidence="11">C2H2-type domain-containing protein</fullName>
    </recommendedName>
</protein>
<evidence type="ECO:0000256" key="2">
    <source>
        <dbReference type="ARBA" id="ARBA00022723"/>
    </source>
</evidence>
<evidence type="ECO:0000256" key="7">
    <source>
        <dbReference type="ARBA" id="ARBA00023163"/>
    </source>
</evidence>
<dbReference type="GO" id="GO:0000981">
    <property type="term" value="F:DNA-binding transcription factor activity, RNA polymerase II-specific"/>
    <property type="evidence" value="ECO:0007669"/>
    <property type="project" value="UniProtKB-ARBA"/>
</dbReference>
<evidence type="ECO:0000259" key="11">
    <source>
        <dbReference type="PROSITE" id="PS50157"/>
    </source>
</evidence>
<dbReference type="InterPro" id="IPR051007">
    <property type="entry name" value="creA/MIG_C2H2-ZnF"/>
</dbReference>
<dbReference type="InParanoid" id="A0A168Q523"/>
<feature type="region of interest" description="Disordered" evidence="10">
    <location>
        <begin position="70"/>
        <end position="120"/>
    </location>
</feature>
<dbReference type="OrthoDB" id="654211at2759"/>
<dbReference type="Pfam" id="PF00096">
    <property type="entry name" value="zf-C2H2"/>
    <property type="match status" value="2"/>
</dbReference>
<evidence type="ECO:0000256" key="6">
    <source>
        <dbReference type="ARBA" id="ARBA00023015"/>
    </source>
</evidence>